<dbReference type="InterPro" id="IPR028098">
    <property type="entry name" value="Glyco_trans_4-like_N"/>
</dbReference>
<protein>
    <submittedName>
        <fullName evidence="4">Glycosyltransferase family 1 protein</fullName>
    </submittedName>
</protein>
<evidence type="ECO:0000259" key="2">
    <source>
        <dbReference type="Pfam" id="PF00534"/>
    </source>
</evidence>
<dbReference type="GO" id="GO:0009103">
    <property type="term" value="P:lipopolysaccharide biosynthetic process"/>
    <property type="evidence" value="ECO:0007669"/>
    <property type="project" value="TreeGrafter"/>
</dbReference>
<dbReference type="RefSeq" id="WP_106931852.1">
    <property type="nucleotide sequence ID" value="NZ_PYFT01000001.1"/>
</dbReference>
<name>A0A2T2YJJ0_9BACT</name>
<dbReference type="CDD" id="cd03809">
    <property type="entry name" value="GT4_MtfB-like"/>
    <property type="match status" value="1"/>
</dbReference>
<accession>A0A2T2YJJ0</accession>
<dbReference type="Proteomes" id="UP000240357">
    <property type="component" value="Unassembled WGS sequence"/>
</dbReference>
<keyword evidence="5" id="KW-1185">Reference proteome</keyword>
<evidence type="ECO:0000313" key="4">
    <source>
        <dbReference type="EMBL" id="PSR55671.1"/>
    </source>
</evidence>
<dbReference type="AlphaFoldDB" id="A0A2T2YJJ0"/>
<evidence type="ECO:0000259" key="3">
    <source>
        <dbReference type="Pfam" id="PF13439"/>
    </source>
</evidence>
<dbReference type="GO" id="GO:0016757">
    <property type="term" value="F:glycosyltransferase activity"/>
    <property type="evidence" value="ECO:0007669"/>
    <property type="project" value="InterPro"/>
</dbReference>
<dbReference type="OrthoDB" id="9801609at2"/>
<feature type="domain" description="Glycosyltransferase subfamily 4-like N-terminal" evidence="3">
    <location>
        <begin position="17"/>
        <end position="173"/>
    </location>
</feature>
<dbReference type="PANTHER" id="PTHR46401:SF2">
    <property type="entry name" value="GLYCOSYLTRANSFERASE WBBK-RELATED"/>
    <property type="match status" value="1"/>
</dbReference>
<dbReference type="Gene3D" id="3.40.50.2000">
    <property type="entry name" value="Glycogen Phosphorylase B"/>
    <property type="match status" value="2"/>
</dbReference>
<evidence type="ECO:0000256" key="1">
    <source>
        <dbReference type="ARBA" id="ARBA00022679"/>
    </source>
</evidence>
<dbReference type="EMBL" id="PYFT01000001">
    <property type="protein sequence ID" value="PSR55671.1"/>
    <property type="molecule type" value="Genomic_DNA"/>
</dbReference>
<comment type="caution">
    <text evidence="4">The sequence shown here is derived from an EMBL/GenBank/DDBJ whole genome shotgun (WGS) entry which is preliminary data.</text>
</comment>
<dbReference type="Pfam" id="PF13439">
    <property type="entry name" value="Glyco_transf_4"/>
    <property type="match status" value="1"/>
</dbReference>
<keyword evidence="1 4" id="KW-0808">Transferase</keyword>
<organism evidence="4 5">
    <name type="scientific">Adhaeribacter arboris</name>
    <dbReference type="NCBI Taxonomy" id="2072846"/>
    <lineage>
        <taxon>Bacteria</taxon>
        <taxon>Pseudomonadati</taxon>
        <taxon>Bacteroidota</taxon>
        <taxon>Cytophagia</taxon>
        <taxon>Cytophagales</taxon>
        <taxon>Hymenobacteraceae</taxon>
        <taxon>Adhaeribacter</taxon>
    </lineage>
</organism>
<dbReference type="SUPFAM" id="SSF53756">
    <property type="entry name" value="UDP-Glycosyltransferase/glycogen phosphorylase"/>
    <property type="match status" value="1"/>
</dbReference>
<feature type="domain" description="Glycosyl transferase family 1" evidence="2">
    <location>
        <begin position="195"/>
        <end position="351"/>
    </location>
</feature>
<dbReference type="Pfam" id="PF00534">
    <property type="entry name" value="Glycos_transf_1"/>
    <property type="match status" value="1"/>
</dbReference>
<proteinExistence type="predicted"/>
<dbReference type="InterPro" id="IPR001296">
    <property type="entry name" value="Glyco_trans_1"/>
</dbReference>
<sequence length="380" mass="43897">MRIAVNARILLADKLEGMGKFTHEVLRLLVVQHPEHEFFFLFDRPYDAQFIYAANVTPIIVYPPARHPFLFYVWFELMLPRVLRQIKPDVFFSPDNFTTLRTHVPRVTVIHDLAYLHFPAEKKFFDRRYYQKFMPRFAEASRLILTVSEFSRKDIMKSFHLPPAKVKVAPCGVSDFFKPTLFAQQIEIRQKYCAGEMYFVFVGALQPRKNLVTLFKAFDAFKNLTRSEVKLVIVGRKAWKANAIVKAYEAMTHKTEVIFTGRVSDAEVRQLYGSAVALVFASLFEGFGLPILEAQKCDCPVITSTTSSMAEVAAESALLVDPLSPEAICQALVQLYHYPERRDYYIRRGRENCCRYTWQQTADLIYQGLQESLEIPKISS</sequence>
<gene>
    <name evidence="4" type="ORF">AHMF7605_20260</name>
</gene>
<dbReference type="PANTHER" id="PTHR46401">
    <property type="entry name" value="GLYCOSYLTRANSFERASE WBBK-RELATED"/>
    <property type="match status" value="1"/>
</dbReference>
<evidence type="ECO:0000313" key="5">
    <source>
        <dbReference type="Proteomes" id="UP000240357"/>
    </source>
</evidence>
<reference evidence="4 5" key="1">
    <citation type="submission" date="2018-03" db="EMBL/GenBank/DDBJ databases">
        <title>Adhaeribacter sp. HMF7605 Genome sequencing and assembly.</title>
        <authorList>
            <person name="Kang H."/>
            <person name="Kang J."/>
            <person name="Cha I."/>
            <person name="Kim H."/>
            <person name="Joh K."/>
        </authorList>
    </citation>
    <scope>NUCLEOTIDE SEQUENCE [LARGE SCALE GENOMIC DNA]</scope>
    <source>
        <strain evidence="4 5">HMF7605</strain>
    </source>
</reference>